<accession>A0A0D5LR67</accession>
<sequence length="247" mass="26763">MSRPYIICHMVMSLDGRLLPERWPVSSESLMEIYESVAARLGADGWIIGRNTMQHFLKSGAPRSGRRVQGRYDRLGEKGDGQLAICFDREGRLRPETGDVDGDHLVVVVSEAVTEACVEELNGVGASVFFCDDSHDAIADVLARIAAAFGIRRLLLEGGGIINGGLLSAGVIDEASTIISPVIDGKSGIPSIYDRHDDASAKRLDLISTESLADGYVWLRHQVRSDGAAARNVSETSSDRQRSRVLV</sequence>
<dbReference type="InterPro" id="IPR024072">
    <property type="entry name" value="DHFR-like_dom_sf"/>
</dbReference>
<dbReference type="OrthoDB" id="9800865at2"/>
<dbReference type="PANTHER" id="PTHR38011:SF7">
    <property type="entry name" value="2,5-DIAMINO-6-RIBOSYLAMINO-4(3H)-PYRIMIDINONE 5'-PHOSPHATE REDUCTASE"/>
    <property type="match status" value="1"/>
</dbReference>
<dbReference type="HOGENOM" id="CLU_073038_1_0_5"/>
<reference evidence="5 6" key="1">
    <citation type="journal article" date="2015" name="Genome Announc.">
        <title>Complete genome sequence of Martelella endophytica YC6887, which has antifungal activity associated with a halophyte.</title>
        <authorList>
            <person name="Khan A."/>
            <person name="Khan H."/>
            <person name="Chung E.J."/>
            <person name="Hossain M.T."/>
            <person name="Chung Y.R."/>
        </authorList>
    </citation>
    <scope>NUCLEOTIDE SEQUENCE [LARGE SCALE GENOMIC DNA]</scope>
    <source>
        <strain evidence="5">YC6887</strain>
    </source>
</reference>
<dbReference type="SUPFAM" id="SSF53597">
    <property type="entry name" value="Dihydrofolate reductase-like"/>
    <property type="match status" value="1"/>
</dbReference>
<dbReference type="GO" id="GO:0008703">
    <property type="term" value="F:5-amino-6-(5-phosphoribosylamino)uracil reductase activity"/>
    <property type="evidence" value="ECO:0007669"/>
    <property type="project" value="InterPro"/>
</dbReference>
<name>A0A0D5LR67_MAREN</name>
<feature type="domain" description="Bacterial bifunctional deaminase-reductase C-terminal" evidence="4">
    <location>
        <begin position="4"/>
        <end position="217"/>
    </location>
</feature>
<dbReference type="GO" id="GO:0009231">
    <property type="term" value="P:riboflavin biosynthetic process"/>
    <property type="evidence" value="ECO:0007669"/>
    <property type="project" value="InterPro"/>
</dbReference>
<dbReference type="Pfam" id="PF01872">
    <property type="entry name" value="RibD_C"/>
    <property type="match status" value="1"/>
</dbReference>
<dbReference type="STRING" id="1486262.TM49_12215"/>
<dbReference type="Gene3D" id="3.40.430.10">
    <property type="entry name" value="Dihydrofolate Reductase, subunit A"/>
    <property type="match status" value="1"/>
</dbReference>
<keyword evidence="3" id="KW-0560">Oxidoreductase</keyword>
<evidence type="ECO:0000256" key="2">
    <source>
        <dbReference type="ARBA" id="ARBA00022857"/>
    </source>
</evidence>
<proteinExistence type="predicted"/>
<dbReference type="InterPro" id="IPR050765">
    <property type="entry name" value="Riboflavin_Biosynth_HTPR"/>
</dbReference>
<dbReference type="PATRIC" id="fig|1486262.3.peg.2528"/>
<dbReference type="InterPro" id="IPR002734">
    <property type="entry name" value="RibDG_C"/>
</dbReference>
<evidence type="ECO:0000313" key="6">
    <source>
        <dbReference type="Proteomes" id="UP000032611"/>
    </source>
</evidence>
<dbReference type="KEGG" id="mey:TM49_12215"/>
<keyword evidence="2" id="KW-0521">NADP</keyword>
<evidence type="ECO:0000313" key="5">
    <source>
        <dbReference type="EMBL" id="AJY46262.1"/>
    </source>
</evidence>
<dbReference type="EMBL" id="CP010803">
    <property type="protein sequence ID" value="AJY46262.1"/>
    <property type="molecule type" value="Genomic_DNA"/>
</dbReference>
<comment type="pathway">
    <text evidence="1">Cofactor biosynthesis; riboflavin biosynthesis.</text>
</comment>
<keyword evidence="6" id="KW-1185">Reference proteome</keyword>
<evidence type="ECO:0000259" key="4">
    <source>
        <dbReference type="Pfam" id="PF01872"/>
    </source>
</evidence>
<dbReference type="Proteomes" id="UP000032611">
    <property type="component" value="Chromosome"/>
</dbReference>
<dbReference type="AlphaFoldDB" id="A0A0D5LR67"/>
<protein>
    <submittedName>
        <fullName evidence="5">Riboflavin deaminase</fullName>
    </submittedName>
</protein>
<evidence type="ECO:0000256" key="1">
    <source>
        <dbReference type="ARBA" id="ARBA00005104"/>
    </source>
</evidence>
<dbReference type="RefSeq" id="WP_045681579.1">
    <property type="nucleotide sequence ID" value="NZ_CP010803.1"/>
</dbReference>
<organism evidence="5 6">
    <name type="scientific">Martelella endophytica</name>
    <dbReference type="NCBI Taxonomy" id="1486262"/>
    <lineage>
        <taxon>Bacteria</taxon>
        <taxon>Pseudomonadati</taxon>
        <taxon>Pseudomonadota</taxon>
        <taxon>Alphaproteobacteria</taxon>
        <taxon>Hyphomicrobiales</taxon>
        <taxon>Aurantimonadaceae</taxon>
        <taxon>Martelella</taxon>
    </lineage>
</organism>
<dbReference type="PANTHER" id="PTHR38011">
    <property type="entry name" value="DIHYDROFOLATE REDUCTASE FAMILY PROTEIN (AFU_ORTHOLOGUE AFUA_8G06820)"/>
    <property type="match status" value="1"/>
</dbReference>
<evidence type="ECO:0000256" key="3">
    <source>
        <dbReference type="ARBA" id="ARBA00023002"/>
    </source>
</evidence>
<gene>
    <name evidence="5" type="ORF">TM49_12215</name>
</gene>